<dbReference type="VEuPathDB" id="MicrosporidiaDB:M153_4900003733"/>
<comment type="subcellular location">
    <subcellularLocation>
        <location evidence="2">Cytoplasm</location>
    </subcellularLocation>
</comment>
<dbReference type="PANTHER" id="PTHR10853">
    <property type="entry name" value="PELOTA"/>
    <property type="match status" value="1"/>
</dbReference>
<protein>
    <submittedName>
        <fullName evidence="7">Meiotic cell division protein Pelota/DOM34</fullName>
    </submittedName>
</protein>
<dbReference type="Gene3D" id="3.30.1330.30">
    <property type="match status" value="1"/>
</dbReference>
<dbReference type="GO" id="GO:0032790">
    <property type="term" value="P:ribosome disassembly"/>
    <property type="evidence" value="ECO:0007669"/>
    <property type="project" value="TreeGrafter"/>
</dbReference>
<dbReference type="Proteomes" id="UP000051530">
    <property type="component" value="Unassembled WGS sequence"/>
</dbReference>
<evidence type="ECO:0000256" key="3">
    <source>
        <dbReference type="ARBA" id="ARBA00009504"/>
    </source>
</evidence>
<dbReference type="EMBL" id="LGUB01000180">
    <property type="protein sequence ID" value="KRH93918.1"/>
    <property type="molecule type" value="Genomic_DNA"/>
</dbReference>
<dbReference type="Pfam" id="PF26356">
    <property type="entry name" value="Pelota_N"/>
    <property type="match status" value="1"/>
</dbReference>
<evidence type="ECO:0000256" key="4">
    <source>
        <dbReference type="ARBA" id="ARBA00022490"/>
    </source>
</evidence>
<feature type="domain" description="eRF1/Pelota-like N-terminal" evidence="6">
    <location>
        <begin position="52"/>
        <end position="172"/>
    </location>
</feature>
<dbReference type="GO" id="GO:0070481">
    <property type="term" value="P:nuclear-transcribed mRNA catabolic process, non-stop decay"/>
    <property type="evidence" value="ECO:0007669"/>
    <property type="project" value="InterPro"/>
</dbReference>
<dbReference type="Gene3D" id="2.30.30.870">
    <property type="entry name" value="Pelota, domain A"/>
    <property type="match status" value="1"/>
</dbReference>
<dbReference type="SUPFAM" id="SSF55315">
    <property type="entry name" value="L30e-like"/>
    <property type="match status" value="1"/>
</dbReference>
<reference evidence="7 8" key="1">
    <citation type="submission" date="2015-07" db="EMBL/GenBank/DDBJ databases">
        <title>The genome of Pseudoloma neurophilia, a relevant intracellular parasite of the zebrafish.</title>
        <authorList>
            <person name="Ndikumana S."/>
            <person name="Pelin A."/>
            <person name="Sanders J."/>
            <person name="Corradi N."/>
        </authorList>
    </citation>
    <scope>NUCLEOTIDE SEQUENCE [LARGE SCALE GENOMIC DNA]</scope>
    <source>
        <strain evidence="7 8">MK1</strain>
    </source>
</reference>
<dbReference type="InterPro" id="IPR029064">
    <property type="entry name" value="Ribosomal_eL30-like_sf"/>
</dbReference>
<dbReference type="GO" id="GO:0005737">
    <property type="term" value="C:cytoplasm"/>
    <property type="evidence" value="ECO:0007669"/>
    <property type="project" value="UniProtKB-SubCell"/>
</dbReference>
<dbReference type="GO" id="GO:0070966">
    <property type="term" value="P:nuclear-transcribed mRNA catabolic process, no-go decay"/>
    <property type="evidence" value="ECO:0007669"/>
    <property type="project" value="InterPro"/>
</dbReference>
<evidence type="ECO:0000313" key="7">
    <source>
        <dbReference type="EMBL" id="KRH93918.1"/>
    </source>
</evidence>
<dbReference type="GO" id="GO:0046872">
    <property type="term" value="F:metal ion binding"/>
    <property type="evidence" value="ECO:0007669"/>
    <property type="project" value="UniProtKB-KW"/>
</dbReference>
<keyword evidence="7" id="KW-0131">Cell cycle</keyword>
<dbReference type="InterPro" id="IPR005142">
    <property type="entry name" value="eRF1_3"/>
</dbReference>
<evidence type="ECO:0000256" key="5">
    <source>
        <dbReference type="ARBA" id="ARBA00022723"/>
    </source>
</evidence>
<dbReference type="InterPro" id="IPR058547">
    <property type="entry name" value="Pelota_N"/>
</dbReference>
<dbReference type="OrthoDB" id="10249111at2759"/>
<comment type="similarity">
    <text evidence="3">Belongs to the eukaryotic release factor 1 family. Pelota subfamily.</text>
</comment>
<dbReference type="GO" id="GO:0071025">
    <property type="term" value="P:RNA surveillance"/>
    <property type="evidence" value="ECO:0007669"/>
    <property type="project" value="InterPro"/>
</dbReference>
<dbReference type="Pfam" id="PF03465">
    <property type="entry name" value="eRF1_3"/>
    <property type="match status" value="1"/>
</dbReference>
<dbReference type="InterPro" id="IPR004405">
    <property type="entry name" value="TF_pelota"/>
</dbReference>
<sequence>MGKFTFGSFFKCFLVKKLFFKKKQIKSRNLSPFVEFSLLSGTLKILSGSPYMLIDYIKKEDQTIKITANHPADIHILYQLIDEKTQVTMFTSRKVEIGNQKTRISVKLTLQICETSADFENNALNLRGRIQNEVENIKLGSFHNLTIGLNESFVLHVQDLRTTVDKLLKHLDVFLLIVFRNGKFEVAAIDEFGLRNRGHFKQKEFKQFLTEACSEVVTKQPAPFPLKSSIKVKYIVTNHQIENIVKISQPIHKFELTKTDEKLNLLQIFDRLLQNPQNSSIPFMKDLVIANNFLLMYEKGHTERIALGLTEILEAQDHFAIQTLIVTNKLYCSFDIEEREKIRNLISSMKKNIIVAIISDFHRCGVKLNEIGGIGAILTYDYRKDDH</sequence>
<proteinExistence type="inferred from homology"/>
<accession>A0A0R0M2U6</accession>
<evidence type="ECO:0000256" key="2">
    <source>
        <dbReference type="ARBA" id="ARBA00004496"/>
    </source>
</evidence>
<dbReference type="SMART" id="SM01194">
    <property type="entry name" value="eRF1_1"/>
    <property type="match status" value="1"/>
</dbReference>
<gene>
    <name evidence="7" type="ORF">M153_4900003733</name>
</gene>
<dbReference type="InterPro" id="IPR038069">
    <property type="entry name" value="Pelota/DOM34_N"/>
</dbReference>
<evidence type="ECO:0000259" key="6">
    <source>
        <dbReference type="SMART" id="SM01194"/>
    </source>
</evidence>
<evidence type="ECO:0000256" key="1">
    <source>
        <dbReference type="ARBA" id="ARBA00001968"/>
    </source>
</evidence>
<keyword evidence="4" id="KW-0963">Cytoplasm</keyword>
<keyword evidence="8" id="KW-1185">Reference proteome</keyword>
<dbReference type="InterPro" id="IPR005140">
    <property type="entry name" value="eRF1_Pelota-like_N"/>
</dbReference>
<dbReference type="GO" id="GO:0051301">
    <property type="term" value="P:cell division"/>
    <property type="evidence" value="ECO:0007669"/>
    <property type="project" value="UniProtKB-KW"/>
</dbReference>
<keyword evidence="5" id="KW-0479">Metal-binding</keyword>
<dbReference type="SUPFAM" id="SSF159065">
    <property type="entry name" value="Dom34/Pelota N-terminal domain-like"/>
    <property type="match status" value="1"/>
</dbReference>
<evidence type="ECO:0000313" key="8">
    <source>
        <dbReference type="Proteomes" id="UP000051530"/>
    </source>
</evidence>
<comment type="cofactor">
    <cofactor evidence="1">
        <name>a divalent metal cation</name>
        <dbReference type="ChEBI" id="CHEBI:60240"/>
    </cofactor>
</comment>
<dbReference type="GO" id="GO:0070651">
    <property type="term" value="P:nonfunctional rRNA decay"/>
    <property type="evidence" value="ECO:0007669"/>
    <property type="project" value="TreeGrafter"/>
</dbReference>
<name>A0A0R0M2U6_9MICR</name>
<dbReference type="AlphaFoldDB" id="A0A0R0M2U6"/>
<comment type="caution">
    <text evidence="7">The sequence shown here is derived from an EMBL/GenBank/DDBJ whole genome shotgun (WGS) entry which is preliminary data.</text>
</comment>
<keyword evidence="7" id="KW-0132">Cell division</keyword>
<dbReference type="PANTHER" id="PTHR10853:SF0">
    <property type="entry name" value="PROTEIN PELOTA HOMOLOG"/>
    <property type="match status" value="1"/>
</dbReference>
<organism evidence="7 8">
    <name type="scientific">Pseudoloma neurophilia</name>
    <dbReference type="NCBI Taxonomy" id="146866"/>
    <lineage>
        <taxon>Eukaryota</taxon>
        <taxon>Fungi</taxon>
        <taxon>Fungi incertae sedis</taxon>
        <taxon>Microsporidia</taxon>
        <taxon>Pseudoloma</taxon>
    </lineage>
</organism>